<dbReference type="InterPro" id="IPR050562">
    <property type="entry name" value="FAD_mOase_fung"/>
</dbReference>
<dbReference type="AlphaFoldDB" id="A0AA38RP30"/>
<dbReference type="InterPro" id="IPR002938">
    <property type="entry name" value="FAD-bd"/>
</dbReference>
<evidence type="ECO:0000256" key="4">
    <source>
        <dbReference type="ARBA" id="ARBA00022827"/>
    </source>
</evidence>
<keyword evidence="3" id="KW-0285">Flavoprotein</keyword>
<feature type="domain" description="FAD-binding" evidence="6">
    <location>
        <begin position="7"/>
        <end position="338"/>
    </location>
</feature>
<gene>
    <name evidence="7" type="ORF">NKR23_g5458</name>
</gene>
<dbReference type="PANTHER" id="PTHR47356">
    <property type="entry name" value="FAD-DEPENDENT MONOOXYGENASE ASQG-RELATED"/>
    <property type="match status" value="1"/>
</dbReference>
<evidence type="ECO:0000313" key="7">
    <source>
        <dbReference type="EMBL" id="KAJ9145331.1"/>
    </source>
</evidence>
<evidence type="ECO:0000256" key="1">
    <source>
        <dbReference type="ARBA" id="ARBA00001974"/>
    </source>
</evidence>
<dbReference type="Pfam" id="PF01494">
    <property type="entry name" value="FAD_binding_3"/>
    <property type="match status" value="1"/>
</dbReference>
<keyword evidence="8" id="KW-1185">Reference proteome</keyword>
<evidence type="ECO:0000256" key="3">
    <source>
        <dbReference type="ARBA" id="ARBA00022630"/>
    </source>
</evidence>
<dbReference type="EMBL" id="JANBVO010000014">
    <property type="protein sequence ID" value="KAJ9145331.1"/>
    <property type="molecule type" value="Genomic_DNA"/>
</dbReference>
<evidence type="ECO:0000259" key="6">
    <source>
        <dbReference type="Pfam" id="PF01494"/>
    </source>
</evidence>
<dbReference type="PANTHER" id="PTHR47356:SF2">
    <property type="entry name" value="FAD-BINDING DOMAIN-CONTAINING PROTEIN-RELATED"/>
    <property type="match status" value="1"/>
</dbReference>
<evidence type="ECO:0000313" key="8">
    <source>
        <dbReference type="Proteomes" id="UP001174694"/>
    </source>
</evidence>
<keyword evidence="4" id="KW-0274">FAD</keyword>
<sequence length="445" mass="49453">MSAKKFKIVVVGGGPVGLTAAHALYKAGIDFVVLESRHDVVVDRGAAMVLGPNNLRVMRQLGLYDRIMGIGAESLYAKGFLLNGRVFKDVPELRTLKRNHGVGLVTFHRAQLIQEFYDALPDEAKARYLTGKKVSGIESGDQGVKVTCTDGSTYEGSIVLGADGVHSITRRIMRQLALAEDPKRDWDPENPYKAEYRCMWSSFPRPPDSAPGQAFETPGQDLSLMFLTGRDRGWIMLYDRFPEPTSERHTYTEKDVEAFAARLADYPVNETLKVKDVFAQRQTSGMADLEEGIAEHWSWGRIVLAGDACHKFTPNAGLGLNNAIQDIVALFNGLHAAVLAAPDGQPDNETLARVFKTYREQRLEALKGDYGRSALVTRLQAWATRLYWFLNRFIFSSSFVANFMINYVASPGLRKGLVLDYVPATDLPAGRVTWEHELPKPLAVE</sequence>
<reference evidence="7" key="1">
    <citation type="submission" date="2022-07" db="EMBL/GenBank/DDBJ databases">
        <title>Fungi with potential for degradation of polypropylene.</title>
        <authorList>
            <person name="Gostincar C."/>
        </authorList>
    </citation>
    <scope>NUCLEOTIDE SEQUENCE</scope>
    <source>
        <strain evidence="7">EXF-13308</strain>
    </source>
</reference>
<dbReference type="GO" id="GO:0071949">
    <property type="term" value="F:FAD binding"/>
    <property type="evidence" value="ECO:0007669"/>
    <property type="project" value="InterPro"/>
</dbReference>
<keyword evidence="5" id="KW-0560">Oxidoreductase</keyword>
<comment type="caution">
    <text evidence="7">The sequence shown here is derived from an EMBL/GenBank/DDBJ whole genome shotgun (WGS) entry which is preliminary data.</text>
</comment>
<comment type="cofactor">
    <cofactor evidence="1">
        <name>FAD</name>
        <dbReference type="ChEBI" id="CHEBI:57692"/>
    </cofactor>
</comment>
<protein>
    <submittedName>
        <fullName evidence="7">FAD binding domain-containing protein</fullName>
    </submittedName>
</protein>
<dbReference type="GO" id="GO:0004497">
    <property type="term" value="F:monooxygenase activity"/>
    <property type="evidence" value="ECO:0007669"/>
    <property type="project" value="InterPro"/>
</dbReference>
<comment type="similarity">
    <text evidence="2">Belongs to the paxM FAD-dependent monooxygenase family.</text>
</comment>
<dbReference type="PRINTS" id="PR00420">
    <property type="entry name" value="RNGMNOXGNASE"/>
</dbReference>
<evidence type="ECO:0000256" key="2">
    <source>
        <dbReference type="ARBA" id="ARBA00007992"/>
    </source>
</evidence>
<dbReference type="Gene3D" id="3.50.50.60">
    <property type="entry name" value="FAD/NAD(P)-binding domain"/>
    <property type="match status" value="1"/>
</dbReference>
<dbReference type="SUPFAM" id="SSF51905">
    <property type="entry name" value="FAD/NAD(P)-binding domain"/>
    <property type="match status" value="1"/>
</dbReference>
<dbReference type="Proteomes" id="UP001174694">
    <property type="component" value="Unassembled WGS sequence"/>
</dbReference>
<organism evidence="7 8">
    <name type="scientific">Pleurostoma richardsiae</name>
    <dbReference type="NCBI Taxonomy" id="41990"/>
    <lineage>
        <taxon>Eukaryota</taxon>
        <taxon>Fungi</taxon>
        <taxon>Dikarya</taxon>
        <taxon>Ascomycota</taxon>
        <taxon>Pezizomycotina</taxon>
        <taxon>Sordariomycetes</taxon>
        <taxon>Sordariomycetidae</taxon>
        <taxon>Calosphaeriales</taxon>
        <taxon>Pleurostomataceae</taxon>
        <taxon>Pleurostoma</taxon>
    </lineage>
</organism>
<accession>A0AA38RP30</accession>
<proteinExistence type="inferred from homology"/>
<evidence type="ECO:0000256" key="5">
    <source>
        <dbReference type="ARBA" id="ARBA00023002"/>
    </source>
</evidence>
<name>A0AA38RP30_9PEZI</name>
<dbReference type="InterPro" id="IPR036188">
    <property type="entry name" value="FAD/NAD-bd_sf"/>
</dbReference>